<feature type="domain" description="Peptidase M20 dimerisation" evidence="4">
    <location>
        <begin position="211"/>
        <end position="326"/>
    </location>
</feature>
<dbReference type="InterPro" id="IPR002933">
    <property type="entry name" value="Peptidase_M20"/>
</dbReference>
<keyword evidence="2" id="KW-0378">Hydrolase</keyword>
<evidence type="ECO:0000259" key="4">
    <source>
        <dbReference type="Pfam" id="PF07687"/>
    </source>
</evidence>
<dbReference type="PANTHER" id="PTHR43808:SF32">
    <property type="entry name" value="ARGE_DAPE-RELATED DEACYLASE"/>
    <property type="match status" value="1"/>
</dbReference>
<dbReference type="Pfam" id="PF07687">
    <property type="entry name" value="M20_dimer"/>
    <property type="match status" value="1"/>
</dbReference>
<dbReference type="PANTHER" id="PTHR43808">
    <property type="entry name" value="ACETYLORNITHINE DEACETYLASE"/>
    <property type="match status" value="1"/>
</dbReference>
<protein>
    <submittedName>
        <fullName evidence="5">M20/M25/M40 family metallo-hydrolase</fullName>
    </submittedName>
</protein>
<dbReference type="Gene3D" id="3.30.70.360">
    <property type="match status" value="1"/>
</dbReference>
<dbReference type="InterPro" id="IPR036264">
    <property type="entry name" value="Bact_exopeptidase_dim_dom"/>
</dbReference>
<dbReference type="SUPFAM" id="SSF53187">
    <property type="entry name" value="Zn-dependent exopeptidases"/>
    <property type="match status" value="1"/>
</dbReference>
<accession>A0ABV8PX41</accession>
<feature type="chain" id="PRO_5046556324" evidence="3">
    <location>
        <begin position="20"/>
        <end position="430"/>
    </location>
</feature>
<proteinExistence type="predicted"/>
<dbReference type="InterPro" id="IPR011650">
    <property type="entry name" value="Peptidase_M20_dimer"/>
</dbReference>
<evidence type="ECO:0000256" key="3">
    <source>
        <dbReference type="SAM" id="SignalP"/>
    </source>
</evidence>
<dbReference type="EMBL" id="JBHSDC010000022">
    <property type="protein sequence ID" value="MFC4232542.1"/>
    <property type="molecule type" value="Genomic_DNA"/>
</dbReference>
<evidence type="ECO:0000313" key="5">
    <source>
        <dbReference type="EMBL" id="MFC4232542.1"/>
    </source>
</evidence>
<comment type="caution">
    <text evidence="5">The sequence shown here is derived from an EMBL/GenBank/DDBJ whole genome shotgun (WGS) entry which is preliminary data.</text>
</comment>
<organism evidence="5 6">
    <name type="scientific">Parasediminibacterium paludis</name>
    <dbReference type="NCBI Taxonomy" id="908966"/>
    <lineage>
        <taxon>Bacteria</taxon>
        <taxon>Pseudomonadati</taxon>
        <taxon>Bacteroidota</taxon>
        <taxon>Chitinophagia</taxon>
        <taxon>Chitinophagales</taxon>
        <taxon>Chitinophagaceae</taxon>
        <taxon>Parasediminibacterium</taxon>
    </lineage>
</organism>
<evidence type="ECO:0000313" key="6">
    <source>
        <dbReference type="Proteomes" id="UP001595906"/>
    </source>
</evidence>
<feature type="signal peptide" evidence="3">
    <location>
        <begin position="1"/>
        <end position="19"/>
    </location>
</feature>
<dbReference type="Pfam" id="PF01546">
    <property type="entry name" value="Peptidase_M20"/>
    <property type="match status" value="1"/>
</dbReference>
<dbReference type="RefSeq" id="WP_379014441.1">
    <property type="nucleotide sequence ID" value="NZ_JBHSDC010000022.1"/>
</dbReference>
<dbReference type="InterPro" id="IPR050072">
    <property type="entry name" value="Peptidase_M20A"/>
</dbReference>
<dbReference type="Proteomes" id="UP001595906">
    <property type="component" value="Unassembled WGS sequence"/>
</dbReference>
<name>A0ABV8PX41_9BACT</name>
<keyword evidence="1" id="KW-0479">Metal-binding</keyword>
<gene>
    <name evidence="5" type="ORF">ACFOW1_11605</name>
</gene>
<sequence length="430" mass="45335">MKKIILPLCLLCAVSFGKAQSLSSTEQQIIAYINQHLPQTQQLLVTSVNINSGTLNIDGVKKVGAIYATELEKAGLKSEWVTLPDSLHRAGHLVAIKRGTKGKRVFLIGHLDTVFEPDMPANPWKILNDSTATGQGVNDMKGGDVVIIAALQALNSLGLLNDASITAYFTGDEEKAGSPASVSRKDFIERAKQCDVALGFETAVGLNTVATARRGASGWKLQVTAKTGHSSGVFSSGSGYGAIYEAARILDAFRVQLSTEKYLTFNPGLIVGGSDVNYDETKAKGEAIGKTNIISPSVTVTGDLRFLTEAQKLAARDKMRDIVATSLNGTKSTISFTDGIPSMAPTDGNNRVLKVIDGVSQAMGIGSTIAGDPGSRGAGDISYIAQSLDCVDGLGASGKGAHAPGETINLKEFPLLIQRAALLIYRLTHE</sequence>
<evidence type="ECO:0000256" key="2">
    <source>
        <dbReference type="ARBA" id="ARBA00022801"/>
    </source>
</evidence>
<evidence type="ECO:0000256" key="1">
    <source>
        <dbReference type="ARBA" id="ARBA00022723"/>
    </source>
</evidence>
<keyword evidence="6" id="KW-1185">Reference proteome</keyword>
<reference evidence="6" key="1">
    <citation type="journal article" date="2019" name="Int. J. Syst. Evol. Microbiol.">
        <title>The Global Catalogue of Microorganisms (GCM) 10K type strain sequencing project: providing services to taxonomists for standard genome sequencing and annotation.</title>
        <authorList>
            <consortium name="The Broad Institute Genomics Platform"/>
            <consortium name="The Broad Institute Genome Sequencing Center for Infectious Disease"/>
            <person name="Wu L."/>
            <person name="Ma J."/>
        </authorList>
    </citation>
    <scope>NUCLEOTIDE SEQUENCE [LARGE SCALE GENOMIC DNA]</scope>
    <source>
        <strain evidence="6">CECT 8010</strain>
    </source>
</reference>
<dbReference type="SUPFAM" id="SSF55031">
    <property type="entry name" value="Bacterial exopeptidase dimerisation domain"/>
    <property type="match status" value="1"/>
</dbReference>
<keyword evidence="3" id="KW-0732">Signal</keyword>
<dbReference type="Gene3D" id="3.40.630.10">
    <property type="entry name" value="Zn peptidases"/>
    <property type="match status" value="1"/>
</dbReference>